<accession>A0A6V8MZV6</accession>
<reference evidence="2" key="1">
    <citation type="submission" date="2020-06" db="EMBL/GenBank/DDBJ databases">
        <title>Draft genomic sequecing of Geomonas sp. Red736.</title>
        <authorList>
            <person name="Itoh H."/>
            <person name="Xu Z.X."/>
            <person name="Ushijima N."/>
            <person name="Masuda Y."/>
            <person name="Shiratori Y."/>
            <person name="Senoo K."/>
        </authorList>
    </citation>
    <scope>NUCLEOTIDE SEQUENCE [LARGE SCALE GENOMIC DNA]</scope>
    <source>
        <strain evidence="2">Red736</strain>
    </source>
</reference>
<dbReference type="EMBL" id="BLXY01000011">
    <property type="protein sequence ID" value="GFO65702.1"/>
    <property type="molecule type" value="Genomic_DNA"/>
</dbReference>
<sequence length="53" mass="5792">MGAAMPGTNKLLFYCSLDEAECRYALPVGYDIVCKHPDCELFAAEDPAGHPFL</sequence>
<proteinExistence type="predicted"/>
<comment type="caution">
    <text evidence="1">The sequence shown here is derived from an EMBL/GenBank/DDBJ whole genome shotgun (WGS) entry which is preliminary data.</text>
</comment>
<protein>
    <submittedName>
        <fullName evidence="1">Uncharacterized protein</fullName>
    </submittedName>
</protein>
<dbReference type="AlphaFoldDB" id="A0A6V8MZV6"/>
<dbReference type="Proteomes" id="UP000568888">
    <property type="component" value="Unassembled WGS sequence"/>
</dbReference>
<name>A0A6V8MZV6_9BACT</name>
<organism evidence="1 2">
    <name type="scientific">Geomonas paludis</name>
    <dbReference type="NCBI Taxonomy" id="2740185"/>
    <lineage>
        <taxon>Bacteria</taxon>
        <taxon>Pseudomonadati</taxon>
        <taxon>Thermodesulfobacteriota</taxon>
        <taxon>Desulfuromonadia</taxon>
        <taxon>Geobacterales</taxon>
        <taxon>Geobacteraceae</taxon>
        <taxon>Geomonas</taxon>
    </lineage>
</organism>
<gene>
    <name evidence="1" type="ORF">GMPD_36210</name>
</gene>
<evidence type="ECO:0000313" key="1">
    <source>
        <dbReference type="EMBL" id="GFO65702.1"/>
    </source>
</evidence>
<evidence type="ECO:0000313" key="2">
    <source>
        <dbReference type="Proteomes" id="UP000568888"/>
    </source>
</evidence>